<comment type="subcellular location">
    <subcellularLocation>
        <location evidence="1 11">Membrane</location>
        <topology evidence="1 11">Multi-pass membrane protein</topology>
    </subcellularLocation>
</comment>
<evidence type="ECO:0000256" key="10">
    <source>
        <dbReference type="PROSITE-ProRule" id="PRU00703"/>
    </source>
</evidence>
<dbReference type="WBParaSite" id="PgR143_g006_t01">
    <property type="protein sequence ID" value="PgR143_g006_t01"/>
    <property type="gene ID" value="PgR143_g006"/>
</dbReference>
<keyword evidence="12" id="KW-0175">Coiled coil</keyword>
<sequence length="814" mass="91152">MNEREPLLPVGRFRGGTRFRTASLNSLDPNEDPVSGLERVASITNLNAEERRRRRLELEKEERERLMREKALSEEMALSSRFESLDYEIVENRLYKREENDPNHQQILFRQSLNRWVVCFLIGICTGCVAAFIDVLIHYSGRVKFHLIINNLLKLCEKDMEEGGGCVWMVEMAWIAYNCILVAISASLVVFVSPVAAGSGIPQVKCFLNGIQIPGVVRLKALIVKSFGVACTVGGGLSAGKEGPMIHSGAVIAAGISQGRCISLPLDFHIFEEFRSDREKRDFVSAGAAAGVAAAFGAPLGGVLFSIEEGASFLNQTLTWRIFLAAMISSFTVNLILSVFYGVGGFLSWNGLANFGVFEDANYNIWEIPFFLLIGVLGGLSGALFNWLNLHLSRFRRIYVRSHAQKLFECLLVAAVSAFIGFMTLFVVNDCQPVGINPNLTDVNKLWCRKGEYSAVANLFFQSPEESVKSLFHSPINSFRASTLFIFAVEYYILTLWTYGLSVPSGIFIPSLLTGAAWGRLVGIGVERLFPNVTGLDPGKYALAGAAAQLGGVVRMTVSLTAIIVEATKNITFALPVMLVLMVTKWVADVFNEGLYDAHIELDEVPILGWNPPKLSRNILAQRVMRKDVMAMEPRERVKRIVEVLRATVHHGFPVVDTISPPSTNSQFPDYGRVKGLILRSQLITLLSNRVFSYDYEGERMVEGYKPVRLADFRDAYPRYDESLERLCLSEEDELCWMDLQPYMNPHPHRIPLTASLQSIFSLFRGLGLRYLIAIDDNNCLRGIITRKDVARFKEKRHKKKYSIRELFVSDFRG</sequence>
<evidence type="ECO:0000259" key="13">
    <source>
        <dbReference type="PROSITE" id="PS51371"/>
    </source>
</evidence>
<name>A0A915CEJ1_PARUN</name>
<evidence type="ECO:0000256" key="3">
    <source>
        <dbReference type="ARBA" id="ARBA00022692"/>
    </source>
</evidence>
<keyword evidence="4" id="KW-0677">Repeat</keyword>
<keyword evidence="8 11" id="KW-0472">Membrane</keyword>
<comment type="similarity">
    <text evidence="11">Belongs to the chloride channel (TC 2.A.49) family.</text>
</comment>
<keyword evidence="2 11" id="KW-0813">Transport</keyword>
<dbReference type="PRINTS" id="PR00762">
    <property type="entry name" value="CLCHANNEL"/>
</dbReference>
<dbReference type="PANTHER" id="PTHR11689:SF136">
    <property type="entry name" value="H(+)_CL(-) EXCHANGE TRANSPORTER 7"/>
    <property type="match status" value="1"/>
</dbReference>
<dbReference type="Gene3D" id="1.10.3080.10">
    <property type="entry name" value="Clc chloride channel"/>
    <property type="match status" value="1"/>
</dbReference>
<dbReference type="Proteomes" id="UP000887569">
    <property type="component" value="Unplaced"/>
</dbReference>
<feature type="transmembrane region" description="Helical" evidence="11">
    <location>
        <begin position="116"/>
        <end position="137"/>
    </location>
</feature>
<proteinExistence type="inferred from homology"/>
<dbReference type="InterPro" id="IPR051280">
    <property type="entry name" value="Cl-channel/antiporter"/>
</dbReference>
<evidence type="ECO:0000256" key="4">
    <source>
        <dbReference type="ARBA" id="ARBA00022737"/>
    </source>
</evidence>
<dbReference type="AlphaFoldDB" id="A0A915CEJ1"/>
<accession>A0A915CEJ1</accession>
<keyword evidence="14" id="KW-1185">Reference proteome</keyword>
<evidence type="ECO:0000313" key="14">
    <source>
        <dbReference type="Proteomes" id="UP000887569"/>
    </source>
</evidence>
<protein>
    <recommendedName>
        <fullName evidence="11">Chloride channel protein</fullName>
    </recommendedName>
</protein>
<dbReference type="SMART" id="SM00116">
    <property type="entry name" value="CBS"/>
    <property type="match status" value="2"/>
</dbReference>
<keyword evidence="3 11" id="KW-0812">Transmembrane</keyword>
<keyword evidence="9 11" id="KW-0868">Chloride</keyword>
<evidence type="ECO:0000256" key="12">
    <source>
        <dbReference type="SAM" id="Coils"/>
    </source>
</evidence>
<feature type="transmembrane region" description="Helical" evidence="11">
    <location>
        <begin position="408"/>
        <end position="428"/>
    </location>
</feature>
<dbReference type="Gene3D" id="3.10.580.10">
    <property type="entry name" value="CBS-domain"/>
    <property type="match status" value="1"/>
</dbReference>
<dbReference type="GO" id="GO:0005765">
    <property type="term" value="C:lysosomal membrane"/>
    <property type="evidence" value="ECO:0007669"/>
    <property type="project" value="TreeGrafter"/>
</dbReference>
<evidence type="ECO:0000256" key="6">
    <source>
        <dbReference type="ARBA" id="ARBA00023065"/>
    </source>
</evidence>
<dbReference type="CDD" id="cd04591">
    <property type="entry name" value="CBS_pair_voltage-gated_CLC_euk_bac"/>
    <property type="match status" value="1"/>
</dbReference>
<evidence type="ECO:0000256" key="1">
    <source>
        <dbReference type="ARBA" id="ARBA00004141"/>
    </source>
</evidence>
<feature type="transmembrane region" description="Helical" evidence="11">
    <location>
        <begin position="174"/>
        <end position="197"/>
    </location>
</feature>
<evidence type="ECO:0000256" key="7">
    <source>
        <dbReference type="ARBA" id="ARBA00023122"/>
    </source>
</evidence>
<dbReference type="Pfam" id="PF00571">
    <property type="entry name" value="CBS"/>
    <property type="match status" value="1"/>
</dbReference>
<feature type="domain" description="CBS" evidence="13">
    <location>
        <begin position="744"/>
        <end position="800"/>
    </location>
</feature>
<organism evidence="14 15">
    <name type="scientific">Parascaris univalens</name>
    <name type="common">Nematode worm</name>
    <dbReference type="NCBI Taxonomy" id="6257"/>
    <lineage>
        <taxon>Eukaryota</taxon>
        <taxon>Metazoa</taxon>
        <taxon>Ecdysozoa</taxon>
        <taxon>Nematoda</taxon>
        <taxon>Chromadorea</taxon>
        <taxon>Rhabditida</taxon>
        <taxon>Spirurina</taxon>
        <taxon>Ascaridomorpha</taxon>
        <taxon>Ascaridoidea</taxon>
        <taxon>Ascarididae</taxon>
        <taxon>Parascaris</taxon>
    </lineage>
</organism>
<keyword evidence="7 10" id="KW-0129">CBS domain</keyword>
<evidence type="ECO:0000256" key="9">
    <source>
        <dbReference type="ARBA" id="ARBA00023214"/>
    </source>
</evidence>
<dbReference type="InterPro" id="IPR014743">
    <property type="entry name" value="Cl-channel_core"/>
</dbReference>
<dbReference type="InterPro" id="IPR046342">
    <property type="entry name" value="CBS_dom_sf"/>
</dbReference>
<dbReference type="PANTHER" id="PTHR11689">
    <property type="entry name" value="CHLORIDE CHANNEL PROTEIN CLC FAMILY MEMBER"/>
    <property type="match status" value="1"/>
</dbReference>
<evidence type="ECO:0000256" key="2">
    <source>
        <dbReference type="ARBA" id="ARBA00022448"/>
    </source>
</evidence>
<comment type="caution">
    <text evidence="11">Lacks conserved residue(s) required for the propagation of feature annotation.</text>
</comment>
<dbReference type="PROSITE" id="PS51371">
    <property type="entry name" value="CBS"/>
    <property type="match status" value="1"/>
</dbReference>
<keyword evidence="6 11" id="KW-0406">Ion transport</keyword>
<feature type="transmembrane region" description="Helical" evidence="11">
    <location>
        <begin position="322"/>
        <end position="348"/>
    </location>
</feature>
<evidence type="ECO:0000256" key="8">
    <source>
        <dbReference type="ARBA" id="ARBA00023136"/>
    </source>
</evidence>
<dbReference type="InterPro" id="IPR001807">
    <property type="entry name" value="ClC"/>
</dbReference>
<dbReference type="SUPFAM" id="SSF81340">
    <property type="entry name" value="Clc chloride channel"/>
    <property type="match status" value="1"/>
</dbReference>
<feature type="transmembrane region" description="Helical" evidence="11">
    <location>
        <begin position="368"/>
        <end position="388"/>
    </location>
</feature>
<reference evidence="15" key="1">
    <citation type="submission" date="2022-11" db="UniProtKB">
        <authorList>
            <consortium name="WormBaseParasite"/>
        </authorList>
    </citation>
    <scope>IDENTIFICATION</scope>
</reference>
<dbReference type="Pfam" id="PF00654">
    <property type="entry name" value="Voltage_CLC"/>
    <property type="match status" value="1"/>
</dbReference>
<evidence type="ECO:0000256" key="11">
    <source>
        <dbReference type="RuleBase" id="RU361221"/>
    </source>
</evidence>
<keyword evidence="5 11" id="KW-1133">Transmembrane helix</keyword>
<feature type="coiled-coil region" evidence="12">
    <location>
        <begin position="46"/>
        <end position="76"/>
    </location>
</feature>
<evidence type="ECO:0000256" key="5">
    <source>
        <dbReference type="ARBA" id="ARBA00022989"/>
    </source>
</evidence>
<dbReference type="InterPro" id="IPR000644">
    <property type="entry name" value="CBS_dom"/>
</dbReference>
<evidence type="ECO:0000313" key="15">
    <source>
        <dbReference type="WBParaSite" id="PgR143_g006_t01"/>
    </source>
</evidence>
<dbReference type="GO" id="GO:0005254">
    <property type="term" value="F:chloride channel activity"/>
    <property type="evidence" value="ECO:0007669"/>
    <property type="project" value="UniProtKB-UniRule"/>
</dbReference>
<dbReference type="SUPFAM" id="SSF54631">
    <property type="entry name" value="CBS-domain pair"/>
    <property type="match status" value="1"/>
</dbReference>